<dbReference type="Proteomes" id="UP001279734">
    <property type="component" value="Unassembled WGS sequence"/>
</dbReference>
<protein>
    <submittedName>
        <fullName evidence="2">Uncharacterized protein</fullName>
    </submittedName>
</protein>
<reference evidence="2" key="1">
    <citation type="submission" date="2023-05" db="EMBL/GenBank/DDBJ databases">
        <title>Nepenthes gracilis genome sequencing.</title>
        <authorList>
            <person name="Fukushima K."/>
        </authorList>
    </citation>
    <scope>NUCLEOTIDE SEQUENCE</scope>
    <source>
        <strain evidence="2">SING2019-196</strain>
    </source>
</reference>
<organism evidence="2 3">
    <name type="scientific">Nepenthes gracilis</name>
    <name type="common">Slender pitcher plant</name>
    <dbReference type="NCBI Taxonomy" id="150966"/>
    <lineage>
        <taxon>Eukaryota</taxon>
        <taxon>Viridiplantae</taxon>
        <taxon>Streptophyta</taxon>
        <taxon>Embryophyta</taxon>
        <taxon>Tracheophyta</taxon>
        <taxon>Spermatophyta</taxon>
        <taxon>Magnoliopsida</taxon>
        <taxon>eudicotyledons</taxon>
        <taxon>Gunneridae</taxon>
        <taxon>Pentapetalae</taxon>
        <taxon>Caryophyllales</taxon>
        <taxon>Nepenthaceae</taxon>
        <taxon>Nepenthes</taxon>
    </lineage>
</organism>
<sequence length="85" mass="9364">MRNKIFGLNAFYLVELASVFHGIAKCGENCMATITKGVHAYCNSQPTFMEKNSSFLESHAINSSNPENRADHNDGSENAAGRNKR</sequence>
<feature type="compositionally biased region" description="Polar residues" evidence="1">
    <location>
        <begin position="55"/>
        <end position="67"/>
    </location>
</feature>
<dbReference type="EMBL" id="BSYO01000015">
    <property type="protein sequence ID" value="GMH15301.1"/>
    <property type="molecule type" value="Genomic_DNA"/>
</dbReference>
<accession>A0AAD3XT10</accession>
<dbReference type="AlphaFoldDB" id="A0AAD3XT10"/>
<evidence type="ECO:0000313" key="2">
    <source>
        <dbReference type="EMBL" id="GMH15301.1"/>
    </source>
</evidence>
<proteinExistence type="predicted"/>
<comment type="caution">
    <text evidence="2">The sequence shown here is derived from an EMBL/GenBank/DDBJ whole genome shotgun (WGS) entry which is preliminary data.</text>
</comment>
<name>A0AAD3XT10_NEPGR</name>
<keyword evidence="3" id="KW-1185">Reference proteome</keyword>
<feature type="region of interest" description="Disordered" evidence="1">
    <location>
        <begin position="55"/>
        <end position="85"/>
    </location>
</feature>
<evidence type="ECO:0000313" key="3">
    <source>
        <dbReference type="Proteomes" id="UP001279734"/>
    </source>
</evidence>
<gene>
    <name evidence="2" type="ORF">Nepgr_017142</name>
</gene>
<evidence type="ECO:0000256" key="1">
    <source>
        <dbReference type="SAM" id="MobiDB-lite"/>
    </source>
</evidence>